<dbReference type="InterPro" id="IPR038635">
    <property type="entry name" value="CCR4-NOT_su2/3/5_C_sf"/>
</dbReference>
<feature type="region of interest" description="Disordered" evidence="4">
    <location>
        <begin position="409"/>
        <end position="430"/>
    </location>
</feature>
<feature type="compositionally biased region" description="Low complexity" evidence="4">
    <location>
        <begin position="452"/>
        <end position="462"/>
    </location>
</feature>
<dbReference type="InterPro" id="IPR040168">
    <property type="entry name" value="Not2/3/5"/>
</dbReference>
<dbReference type="Proteomes" id="UP001291623">
    <property type="component" value="Unassembled WGS sequence"/>
</dbReference>
<gene>
    <name evidence="6" type="ORF">RND71_021038</name>
</gene>
<keyword evidence="7" id="KW-1185">Reference proteome</keyword>
<keyword evidence="3" id="KW-0804">Transcription</keyword>
<feature type="compositionally biased region" description="Polar residues" evidence="4">
    <location>
        <begin position="38"/>
        <end position="63"/>
    </location>
</feature>
<sequence length="695" mass="74417">MILRCLWKYVSDVIDKFLELSTPFSLLSETISSFESSVNGSASNLPDNTGRSFPSSFSPQSGAPSPLYHHSGSIQGLHNIHGSFNIPNMHGTLGSRNTAINNVPSSGVQQSGNNLSGGRFSSNNLPASLSQISQGNSLGHSGMTSRGGMSVVGNAGYSNNAGGVGGSIPGILPTSAAIGNRSSVPGFGVSQILGNAGPRMTNSVGNIVGGGNIGRSISSGAGLSAPGLSSRLTMNANTGSGSLNLQGPNRIMSGVLQQASPQVLSMLGNSYSAGGPLSQNHVQAMGNLNSLGLLNDVNSNDAPFDINDFPQLGSRPSSAGGFQGQLGSLRKQGLGPIVQQNQEFSIQNEDFPALPGFKGGNADYAMDPHQKEQLHDNALSMIQHQHFSPADSALDLMVQMGRSAGFNLGGTYSSHRPQQQLQHAPSVSSSGISFSNINNQDLLNLHGPDVFQSSQSSYHQQSGGPPGIGLRPLNSSSNASGIGSYDQLIQQYQQHQGQSQFRLQQMSNLGQAYRDQSLKSMQSQVAPDPFGMLGLLSVIRMSDPDLTSLALGIDLTTLGLNLNSAENLYKTFGSPWSDEPAKGDPEFTVPQCYYAKQPPPLNQAYFSKLQLDTFMPKDEAQLYAANELYNRGWFYHREHRLWFMRVANMEPLVKTNAYERGSYICFDPNTWETIRKDNFVVHYEMLEKRPALPQH</sequence>
<evidence type="ECO:0000256" key="1">
    <source>
        <dbReference type="ARBA" id="ARBA00007682"/>
    </source>
</evidence>
<feature type="compositionally biased region" description="Polar residues" evidence="4">
    <location>
        <begin position="410"/>
        <end position="425"/>
    </location>
</feature>
<dbReference type="EMBL" id="JAVYJV010000011">
    <property type="protein sequence ID" value="KAK4358809.1"/>
    <property type="molecule type" value="Genomic_DNA"/>
</dbReference>
<reference evidence="6" key="1">
    <citation type="submission" date="2023-12" db="EMBL/GenBank/DDBJ databases">
        <title>Genome assembly of Anisodus tanguticus.</title>
        <authorList>
            <person name="Wang Y.-J."/>
        </authorList>
    </citation>
    <scope>NUCLEOTIDE SEQUENCE</scope>
    <source>
        <strain evidence="6">KB-2021</strain>
        <tissue evidence="6">Leaf</tissue>
    </source>
</reference>
<dbReference type="PANTHER" id="PTHR23326">
    <property type="entry name" value="CCR4 NOT-RELATED"/>
    <property type="match status" value="1"/>
</dbReference>
<comment type="caution">
    <text evidence="6">The sequence shown here is derived from an EMBL/GenBank/DDBJ whole genome shotgun (WGS) entry which is preliminary data.</text>
</comment>
<comment type="similarity">
    <text evidence="1">Belongs to the CNOT2/3/5 family.</text>
</comment>
<dbReference type="GO" id="GO:0030015">
    <property type="term" value="C:CCR4-NOT core complex"/>
    <property type="evidence" value="ECO:0007669"/>
    <property type="project" value="InterPro"/>
</dbReference>
<evidence type="ECO:0000313" key="6">
    <source>
        <dbReference type="EMBL" id="KAK4358809.1"/>
    </source>
</evidence>
<evidence type="ECO:0000313" key="7">
    <source>
        <dbReference type="Proteomes" id="UP001291623"/>
    </source>
</evidence>
<proteinExistence type="inferred from homology"/>
<evidence type="ECO:0000259" key="5">
    <source>
        <dbReference type="Pfam" id="PF04153"/>
    </source>
</evidence>
<feature type="region of interest" description="Disordered" evidence="4">
    <location>
        <begin position="38"/>
        <end position="70"/>
    </location>
</feature>
<evidence type="ECO:0000256" key="3">
    <source>
        <dbReference type="ARBA" id="ARBA00023163"/>
    </source>
</evidence>
<dbReference type="AlphaFoldDB" id="A0AAE1VET8"/>
<dbReference type="Pfam" id="PF04153">
    <property type="entry name" value="NOT2_3_5_C"/>
    <property type="match status" value="1"/>
</dbReference>
<evidence type="ECO:0000256" key="4">
    <source>
        <dbReference type="SAM" id="MobiDB-lite"/>
    </source>
</evidence>
<feature type="domain" description="NOT2/NOT3/NOT5 C-terminal" evidence="5">
    <location>
        <begin position="569"/>
        <end position="686"/>
    </location>
</feature>
<dbReference type="Gene3D" id="2.30.30.1020">
    <property type="entry name" value="CCR4-NOT complex subunit 2/3/5, C-terminal domain"/>
    <property type="match status" value="1"/>
</dbReference>
<feature type="compositionally biased region" description="Polar residues" evidence="4">
    <location>
        <begin position="95"/>
        <end position="144"/>
    </location>
</feature>
<evidence type="ECO:0000256" key="2">
    <source>
        <dbReference type="ARBA" id="ARBA00023015"/>
    </source>
</evidence>
<organism evidence="6 7">
    <name type="scientific">Anisodus tanguticus</name>
    <dbReference type="NCBI Taxonomy" id="243964"/>
    <lineage>
        <taxon>Eukaryota</taxon>
        <taxon>Viridiplantae</taxon>
        <taxon>Streptophyta</taxon>
        <taxon>Embryophyta</taxon>
        <taxon>Tracheophyta</taxon>
        <taxon>Spermatophyta</taxon>
        <taxon>Magnoliopsida</taxon>
        <taxon>eudicotyledons</taxon>
        <taxon>Gunneridae</taxon>
        <taxon>Pentapetalae</taxon>
        <taxon>asterids</taxon>
        <taxon>lamiids</taxon>
        <taxon>Solanales</taxon>
        <taxon>Solanaceae</taxon>
        <taxon>Solanoideae</taxon>
        <taxon>Hyoscyameae</taxon>
        <taxon>Anisodus</taxon>
    </lineage>
</organism>
<dbReference type="InterPro" id="IPR007282">
    <property type="entry name" value="NOT2/3/5_C"/>
</dbReference>
<feature type="region of interest" description="Disordered" evidence="4">
    <location>
        <begin position="445"/>
        <end position="476"/>
    </location>
</feature>
<name>A0AAE1VET8_9SOLA</name>
<protein>
    <recommendedName>
        <fullName evidence="5">NOT2/NOT3/NOT5 C-terminal domain-containing protein</fullName>
    </recommendedName>
</protein>
<accession>A0AAE1VET8</accession>
<dbReference type="GO" id="GO:0006355">
    <property type="term" value="P:regulation of DNA-templated transcription"/>
    <property type="evidence" value="ECO:0007669"/>
    <property type="project" value="InterPro"/>
</dbReference>
<keyword evidence="2" id="KW-0805">Transcription regulation</keyword>
<feature type="region of interest" description="Disordered" evidence="4">
    <location>
        <begin position="95"/>
        <end position="145"/>
    </location>
</feature>
<dbReference type="FunFam" id="2.30.30.1020:FF:000004">
    <property type="entry name" value="probable NOT transcription complex subunit VIP2 isoform X1"/>
    <property type="match status" value="1"/>
</dbReference>